<reference evidence="2" key="1">
    <citation type="journal article" date="2023" name="Front. Plant Sci.">
        <title>Chromosomal-level genome assembly of Melastoma candidum provides insights into trichome evolution.</title>
        <authorList>
            <person name="Zhong Y."/>
            <person name="Wu W."/>
            <person name="Sun C."/>
            <person name="Zou P."/>
            <person name="Liu Y."/>
            <person name="Dai S."/>
            <person name="Zhou R."/>
        </authorList>
    </citation>
    <scope>NUCLEOTIDE SEQUENCE [LARGE SCALE GENOMIC DNA]</scope>
</reference>
<gene>
    <name evidence="1" type="ORF">MLD38_018666</name>
</gene>
<dbReference type="EMBL" id="CM042884">
    <property type="protein sequence ID" value="KAI4370302.1"/>
    <property type="molecule type" value="Genomic_DNA"/>
</dbReference>
<sequence length="109" mass="12448">MLENLHTVHGKTVKRVREGLENSLKGRIELIESYARISSMIEVEVEMDSNVLAAEAVGNADNVAQQIQQLMEIENLEERWKLQAEANDEAERLLSSQPMPVKEDFLERN</sequence>
<name>A0ACB9QTY8_9MYRT</name>
<dbReference type="Proteomes" id="UP001057402">
    <property type="component" value="Chromosome 5"/>
</dbReference>
<comment type="caution">
    <text evidence="1">The sequence shown here is derived from an EMBL/GenBank/DDBJ whole genome shotgun (WGS) entry which is preliminary data.</text>
</comment>
<evidence type="ECO:0000313" key="1">
    <source>
        <dbReference type="EMBL" id="KAI4370302.1"/>
    </source>
</evidence>
<proteinExistence type="predicted"/>
<keyword evidence="2" id="KW-1185">Reference proteome</keyword>
<organism evidence="1 2">
    <name type="scientific">Melastoma candidum</name>
    <dbReference type="NCBI Taxonomy" id="119954"/>
    <lineage>
        <taxon>Eukaryota</taxon>
        <taxon>Viridiplantae</taxon>
        <taxon>Streptophyta</taxon>
        <taxon>Embryophyta</taxon>
        <taxon>Tracheophyta</taxon>
        <taxon>Spermatophyta</taxon>
        <taxon>Magnoliopsida</taxon>
        <taxon>eudicotyledons</taxon>
        <taxon>Gunneridae</taxon>
        <taxon>Pentapetalae</taxon>
        <taxon>rosids</taxon>
        <taxon>malvids</taxon>
        <taxon>Myrtales</taxon>
        <taxon>Melastomataceae</taxon>
        <taxon>Melastomatoideae</taxon>
        <taxon>Melastomateae</taxon>
        <taxon>Melastoma</taxon>
    </lineage>
</organism>
<protein>
    <submittedName>
        <fullName evidence="1">Uncharacterized protein</fullName>
    </submittedName>
</protein>
<accession>A0ACB9QTY8</accession>
<evidence type="ECO:0000313" key="2">
    <source>
        <dbReference type="Proteomes" id="UP001057402"/>
    </source>
</evidence>